<dbReference type="InterPro" id="IPR032466">
    <property type="entry name" value="Metal_Hydrolase"/>
</dbReference>
<dbReference type="NCBIfam" id="TIGR00857">
    <property type="entry name" value="pyrC_multi"/>
    <property type="match status" value="1"/>
</dbReference>
<name>A0A806KNW6_9BACT</name>
<dbReference type="PROSITE" id="PS00482">
    <property type="entry name" value="DIHYDROOROTASE_1"/>
    <property type="match status" value="1"/>
</dbReference>
<dbReference type="GO" id="GO:0006145">
    <property type="term" value="P:purine nucleobase catabolic process"/>
    <property type="evidence" value="ECO:0007669"/>
    <property type="project" value="TreeGrafter"/>
</dbReference>
<feature type="domain" description="Amidohydrolase-related" evidence="7">
    <location>
        <begin position="56"/>
        <end position="433"/>
    </location>
</feature>
<dbReference type="InterPro" id="IPR050138">
    <property type="entry name" value="DHOase/Allantoinase_Hydrolase"/>
</dbReference>
<keyword evidence="6" id="KW-0665">Pyrimidine biosynthesis</keyword>
<accession>A0A806KNW6</accession>
<dbReference type="Gene3D" id="3.20.20.140">
    <property type="entry name" value="Metal-dependent hydrolases"/>
    <property type="match status" value="1"/>
</dbReference>
<comment type="cofactor">
    <cofactor evidence="1">
        <name>Zn(2+)</name>
        <dbReference type="ChEBI" id="CHEBI:29105"/>
    </cofactor>
</comment>
<evidence type="ECO:0000259" key="7">
    <source>
        <dbReference type="Pfam" id="PF01979"/>
    </source>
</evidence>
<evidence type="ECO:0000256" key="6">
    <source>
        <dbReference type="ARBA" id="ARBA00022975"/>
    </source>
</evidence>
<dbReference type="EC" id="3.5.2.3" evidence="8"/>
<keyword evidence="5 8" id="KW-0378">Hydrolase</keyword>
<dbReference type="InterPro" id="IPR002195">
    <property type="entry name" value="Dihydroorotase_CS"/>
</dbReference>
<dbReference type="InterPro" id="IPR011059">
    <property type="entry name" value="Metal-dep_hydrolase_composite"/>
</dbReference>
<dbReference type="SUPFAM" id="SSF51338">
    <property type="entry name" value="Composite domain of metallo-dependent hydrolases"/>
    <property type="match status" value="1"/>
</dbReference>
<comment type="similarity">
    <text evidence="3">Belongs to the metallo-dependent hydrolases superfamily. DHOase family. Class I DHOase subfamily.</text>
</comment>
<organism evidence="8">
    <name type="scientific">uncultured bacterium contig00063</name>
    <dbReference type="NCBI Taxonomy" id="1181546"/>
    <lineage>
        <taxon>Bacteria</taxon>
        <taxon>environmental samples</taxon>
    </lineage>
</organism>
<dbReference type="PANTHER" id="PTHR43668">
    <property type="entry name" value="ALLANTOINASE"/>
    <property type="match status" value="1"/>
</dbReference>
<reference evidence="8" key="1">
    <citation type="submission" date="2012-03" db="EMBL/GenBank/DDBJ databases">
        <title>Functional metagenomics reveals considerable lignocellulase gene clusters in the gut microbiome of a wood-feeding higher termite.</title>
        <authorList>
            <person name="Liu N."/>
        </authorList>
    </citation>
    <scope>NUCLEOTIDE SEQUENCE</scope>
</reference>
<evidence type="ECO:0000256" key="1">
    <source>
        <dbReference type="ARBA" id="ARBA00001947"/>
    </source>
</evidence>
<dbReference type="Pfam" id="PF01979">
    <property type="entry name" value="Amidohydro_1"/>
    <property type="match status" value="1"/>
</dbReference>
<evidence type="ECO:0000256" key="4">
    <source>
        <dbReference type="ARBA" id="ARBA00022723"/>
    </source>
</evidence>
<protein>
    <submittedName>
        <fullName evidence="8">Dihydroorotase</fullName>
        <ecNumber evidence="8">3.5.2.3</ecNumber>
    </submittedName>
</protein>
<sequence length="440" mass="46741">MRRIFLKNFRIVDEASDFFGSLIIENGIIKEIIDNTNNIPDADLIIDGRAFGSSAVLMPAFIDLHAHFRDPAFPSETGFPGKETLESASLAAVAGGYTTVVCMANTSPVIDTVEKARALKARGDALGLIDLYPVLSLTKNMEGRELSGITDLSVGGVLLLSEDGRDVADDKLFLAAMGEAKRLGIPVSCHCDHGGPEADAAKAAGRPRSEWSRMEENNATERAIALGKRAGCHVHIAHVSTAEAAEMIREAKKDLSAAPGFSLSCEATPHHIGANEEDARRMGEESFGRVNPPLRSEADRQAVIAAVHDGTIDAIATDHAPHGERDKAAGSPGFTGLETAFAVCVTYLTDGVTTNSGLRRLSALMGANPARILGLRDRGRIAKGLKADLVIADTQAAVKVDPSRFKSRGLCSPFAGRELRGKIIMTLRGGRIVFEGDPIA</sequence>
<dbReference type="GO" id="GO:0046872">
    <property type="term" value="F:metal ion binding"/>
    <property type="evidence" value="ECO:0007669"/>
    <property type="project" value="UniProtKB-KW"/>
</dbReference>
<dbReference type="GO" id="GO:0004151">
    <property type="term" value="F:dihydroorotase activity"/>
    <property type="evidence" value="ECO:0007669"/>
    <property type="project" value="UniProtKB-EC"/>
</dbReference>
<dbReference type="InterPro" id="IPR004722">
    <property type="entry name" value="DHOase"/>
</dbReference>
<dbReference type="SUPFAM" id="SSF51556">
    <property type="entry name" value="Metallo-dependent hydrolases"/>
    <property type="match status" value="1"/>
</dbReference>
<evidence type="ECO:0000313" key="8">
    <source>
        <dbReference type="EMBL" id="AGS52329.1"/>
    </source>
</evidence>
<dbReference type="GO" id="GO:0004038">
    <property type="term" value="F:allantoinase activity"/>
    <property type="evidence" value="ECO:0007669"/>
    <property type="project" value="TreeGrafter"/>
</dbReference>
<dbReference type="CDD" id="cd01317">
    <property type="entry name" value="DHOase_IIa"/>
    <property type="match status" value="1"/>
</dbReference>
<dbReference type="InterPro" id="IPR006680">
    <property type="entry name" value="Amidohydro-rel"/>
</dbReference>
<evidence type="ECO:0000256" key="5">
    <source>
        <dbReference type="ARBA" id="ARBA00022801"/>
    </source>
</evidence>
<comment type="function">
    <text evidence="2">Catalyzes the reversible cyclization of carbamoyl aspartate to dihydroorotate.</text>
</comment>
<proteinExistence type="inferred from homology"/>
<evidence type="ECO:0000256" key="2">
    <source>
        <dbReference type="ARBA" id="ARBA00002368"/>
    </source>
</evidence>
<dbReference type="PANTHER" id="PTHR43668:SF2">
    <property type="entry name" value="ALLANTOINASE"/>
    <property type="match status" value="1"/>
</dbReference>
<keyword evidence="4" id="KW-0479">Metal-binding</keyword>
<dbReference type="EMBL" id="JQ844189">
    <property type="protein sequence ID" value="AGS52329.1"/>
    <property type="molecule type" value="Genomic_DNA"/>
</dbReference>
<dbReference type="AlphaFoldDB" id="A0A806KNW6"/>
<evidence type="ECO:0000256" key="3">
    <source>
        <dbReference type="ARBA" id="ARBA00010286"/>
    </source>
</evidence>
<dbReference type="GO" id="GO:0006221">
    <property type="term" value="P:pyrimidine nucleotide biosynthetic process"/>
    <property type="evidence" value="ECO:0007669"/>
    <property type="project" value="UniProtKB-KW"/>
</dbReference>
<dbReference type="PROSITE" id="PS00483">
    <property type="entry name" value="DIHYDROOROTASE_2"/>
    <property type="match status" value="1"/>
</dbReference>
<dbReference type="GO" id="GO:0005737">
    <property type="term" value="C:cytoplasm"/>
    <property type="evidence" value="ECO:0007669"/>
    <property type="project" value="TreeGrafter"/>
</dbReference>